<dbReference type="NCBIfam" id="TIGR00379">
    <property type="entry name" value="cobB"/>
    <property type="match status" value="1"/>
</dbReference>
<dbReference type="CDD" id="cd03130">
    <property type="entry name" value="GATase1_CobB"/>
    <property type="match status" value="1"/>
</dbReference>
<dbReference type="InterPro" id="IPR004484">
    <property type="entry name" value="CbiA/CobB_synth"/>
</dbReference>
<dbReference type="UniPathway" id="UPA00148">
    <property type="reaction ID" value="UER00231"/>
</dbReference>
<sequence>MTHIPRILISSDRSDSGKTLISSGLMRALSKRIKVRPFKAGPDFIDTGYHKIATRGIPSINLDLFIMGKENVINSLIKYSKGYDISIIEGVMGLYDGIGLDYSTYQLSEITKTPIILIINCENIGSTAGAIIKGLKDYGNAKIAGVIFNKISSEGHFNYCKSSVKDTEVLGYIPFSKDVIVPSRHLGLYTTEDYNPEKAINTISKLLEEYVDKDKIMEIANSAEDLPEVNDLEIQDTEKKVAAIAYDAAFNFYYQENIDILKRKFQIKFFSPLNGETVEDPDLIYIGGGYPELYLKELESSITSSWIKKESYKGTKILAECGGLMYTSKYIIGFDGKKYNMSNIFDLGISAKGKLTIGYTELLTLENSILSKKGEKIRGHEFHISFPVEVNEEKFVFKNLRGKGIKDGYDGVKVQESLATYTHFHFASLQSSAF</sequence>
<name>F4B7K3_ACIHW</name>
<dbReference type="Pfam" id="PF01656">
    <property type="entry name" value="CbiA"/>
    <property type="match status" value="1"/>
</dbReference>
<dbReference type="HOGENOM" id="CLU_022752_1_1_2"/>
<evidence type="ECO:0000256" key="5">
    <source>
        <dbReference type="ARBA" id="ARBA00022842"/>
    </source>
</evidence>
<dbReference type="SUPFAM" id="SSF52317">
    <property type="entry name" value="Class I glutamine amidotransferase-like"/>
    <property type="match status" value="1"/>
</dbReference>
<evidence type="ECO:0000259" key="9">
    <source>
        <dbReference type="Pfam" id="PF07685"/>
    </source>
</evidence>
<evidence type="ECO:0000259" key="8">
    <source>
        <dbReference type="Pfam" id="PF01656"/>
    </source>
</evidence>
<dbReference type="GO" id="GO:0042242">
    <property type="term" value="F:cobyrinic acid a,c-diamide synthase activity"/>
    <property type="evidence" value="ECO:0007669"/>
    <property type="project" value="UniProtKB-UniRule"/>
</dbReference>
<keyword evidence="6 7" id="KW-0315">Glutamine amidotransferase</keyword>
<feature type="site" description="Increases nucleophilicity of active site Cys" evidence="7">
    <location>
        <position position="423"/>
    </location>
</feature>
<protein>
    <recommendedName>
        <fullName evidence="7">Cobyrinate a,c-diamide synthase</fullName>
        <ecNumber evidence="7">6.3.5.11</ecNumber>
    </recommendedName>
    <alternativeName>
        <fullName evidence="7">Cobyrinic acid a,c-diamide synthetase</fullName>
    </alternativeName>
</protein>
<comment type="similarity">
    <text evidence="7">Belongs to the CobB/CbiA family.</text>
</comment>
<evidence type="ECO:0000256" key="6">
    <source>
        <dbReference type="ARBA" id="ARBA00022962"/>
    </source>
</evidence>
<dbReference type="Proteomes" id="UP000008458">
    <property type="component" value="Chromosome"/>
</dbReference>
<dbReference type="EC" id="6.3.5.11" evidence="7"/>
<keyword evidence="5 7" id="KW-0460">Magnesium</keyword>
<evidence type="ECO:0000313" key="11">
    <source>
        <dbReference type="Proteomes" id="UP000008458"/>
    </source>
</evidence>
<keyword evidence="7" id="KW-0169">Cobalamin biosynthesis</keyword>
<dbReference type="STRING" id="933801.Ahos_0721"/>
<evidence type="ECO:0000256" key="7">
    <source>
        <dbReference type="HAMAP-Rule" id="MF_00027"/>
    </source>
</evidence>
<dbReference type="InterPro" id="IPR027417">
    <property type="entry name" value="P-loop_NTPase"/>
</dbReference>
<dbReference type="Gene3D" id="3.40.50.300">
    <property type="entry name" value="P-loop containing nucleotide triphosphate hydrolases"/>
    <property type="match status" value="1"/>
</dbReference>
<dbReference type="AlphaFoldDB" id="F4B7K3"/>
<evidence type="ECO:0000313" key="10">
    <source>
        <dbReference type="EMBL" id="AEE93608.1"/>
    </source>
</evidence>
<dbReference type="NCBIfam" id="NF002204">
    <property type="entry name" value="PRK01077.1"/>
    <property type="match status" value="1"/>
</dbReference>
<organism evidence="10 11">
    <name type="scientific">Acidianus hospitalis (strain W1)</name>
    <dbReference type="NCBI Taxonomy" id="933801"/>
    <lineage>
        <taxon>Archaea</taxon>
        <taxon>Thermoproteota</taxon>
        <taxon>Thermoprotei</taxon>
        <taxon>Sulfolobales</taxon>
        <taxon>Sulfolobaceae</taxon>
        <taxon>Acidianus</taxon>
    </lineage>
</organism>
<dbReference type="EMBL" id="CP002535">
    <property type="protein sequence ID" value="AEE93608.1"/>
    <property type="molecule type" value="Genomic_DNA"/>
</dbReference>
<comment type="domain">
    <text evidence="7">Comprises of two domains. The C-terminal domain contains the binding site for glutamine and catalyzes the hydrolysis of this substrate to glutamate and ammonia. The N-terminal domain is anticipated to bind ATP and cobyrinate and catalyzes the ultimate synthesis of the diamide product. The ammonia produced via the glutaminase domain is probably translocated to the adjacent domain via a molecular tunnel, where it reacts with an activated intermediate.</text>
</comment>
<dbReference type="KEGG" id="aho:Ahos_0721"/>
<comment type="function">
    <text evidence="7">Catalyzes the ATP-dependent amidation of the two carboxylate groups at positions a and c of cobyrinate, using either L-glutamine or ammonia as the nitrogen source.</text>
</comment>
<dbReference type="InterPro" id="IPR002586">
    <property type="entry name" value="CobQ/CobB/MinD/ParA_Nub-bd_dom"/>
</dbReference>
<feature type="domain" description="CobQ/CobB/MinD/ParA nucleotide binding" evidence="8">
    <location>
        <begin position="7"/>
        <end position="185"/>
    </location>
</feature>
<evidence type="ECO:0000256" key="1">
    <source>
        <dbReference type="ARBA" id="ARBA00001946"/>
    </source>
</evidence>
<comment type="cofactor">
    <cofactor evidence="1 7">
        <name>Mg(2+)</name>
        <dbReference type="ChEBI" id="CHEBI:18420"/>
    </cofactor>
</comment>
<gene>
    <name evidence="7" type="primary">cbiA</name>
    <name evidence="10" type="ordered locus">Ahos_0721</name>
</gene>
<reference key="2">
    <citation type="journal article" date="2011" name="Extremophiles">
        <title>Genomic analyses of Acidianus hospitalis W1 a host for studying crenarchaeal virus and plasmid life cycles.</title>
        <authorList>
            <person name="You X.Y."/>
            <person name="Liu C."/>
            <person name="Wang S.Y."/>
            <person name="Jiang C.Y."/>
            <person name="Shah S.A."/>
            <person name="Prangishvili D."/>
            <person name="Liu S.J."/>
            <person name="Garrett R.A."/>
        </authorList>
    </citation>
    <scope>NUCLEOTIDE SEQUENCE</scope>
    <source>
        <strain>W1</strain>
    </source>
</reference>
<dbReference type="PANTHER" id="PTHR43873">
    <property type="entry name" value="COBYRINATE A,C-DIAMIDE SYNTHASE"/>
    <property type="match status" value="1"/>
</dbReference>
<keyword evidence="4 7" id="KW-0067">ATP-binding</keyword>
<dbReference type="InterPro" id="IPR029062">
    <property type="entry name" value="Class_I_gatase-like"/>
</dbReference>
<keyword evidence="3 7" id="KW-0547">Nucleotide-binding</keyword>
<dbReference type="InterPro" id="IPR011698">
    <property type="entry name" value="GATase_3"/>
</dbReference>
<dbReference type="GO" id="GO:0005524">
    <property type="term" value="F:ATP binding"/>
    <property type="evidence" value="ECO:0007669"/>
    <property type="project" value="UniProtKB-UniRule"/>
</dbReference>
<dbReference type="HAMAP" id="MF_00027">
    <property type="entry name" value="CobB_CbiA"/>
    <property type="match status" value="1"/>
</dbReference>
<evidence type="ECO:0000256" key="4">
    <source>
        <dbReference type="ARBA" id="ARBA00022840"/>
    </source>
</evidence>
<keyword evidence="11" id="KW-1185">Reference proteome</keyword>
<comment type="catalytic activity">
    <reaction evidence="7">
        <text>cob(II)yrinate + 2 L-glutamine + 2 ATP + 2 H2O = cob(II)yrinate a,c diamide + 2 L-glutamate + 2 ADP + 2 phosphate + 2 H(+)</text>
        <dbReference type="Rhea" id="RHEA:26289"/>
        <dbReference type="ChEBI" id="CHEBI:15377"/>
        <dbReference type="ChEBI" id="CHEBI:15378"/>
        <dbReference type="ChEBI" id="CHEBI:29985"/>
        <dbReference type="ChEBI" id="CHEBI:30616"/>
        <dbReference type="ChEBI" id="CHEBI:43474"/>
        <dbReference type="ChEBI" id="CHEBI:58359"/>
        <dbReference type="ChEBI" id="CHEBI:58537"/>
        <dbReference type="ChEBI" id="CHEBI:58894"/>
        <dbReference type="ChEBI" id="CHEBI:456216"/>
        <dbReference type="EC" id="6.3.5.11"/>
    </reaction>
</comment>
<keyword evidence="2 7" id="KW-0436">Ligase</keyword>
<comment type="miscellaneous">
    <text evidence="7">The a and c carboxylates of cobyrinate are activated for nucleophilic attack via formation of a phosphorylated intermediate by ATP. CbiA catalyzes first the amidation of the c-carboxylate, and then that of the a-carboxylate.</text>
</comment>
<dbReference type="Pfam" id="PF07685">
    <property type="entry name" value="GATase_3"/>
    <property type="match status" value="1"/>
</dbReference>
<dbReference type="eggNOG" id="arCOG00106">
    <property type="taxonomic scope" value="Archaea"/>
</dbReference>
<proteinExistence type="inferred from homology"/>
<feature type="active site" description="Nucleophile" evidence="7">
    <location>
        <position position="321"/>
    </location>
</feature>
<accession>F4B7K3</accession>
<dbReference type="SUPFAM" id="SSF52540">
    <property type="entry name" value="P-loop containing nucleoside triphosphate hydrolases"/>
    <property type="match status" value="1"/>
</dbReference>
<evidence type="ECO:0000256" key="2">
    <source>
        <dbReference type="ARBA" id="ARBA00022598"/>
    </source>
</evidence>
<reference evidence="10 11" key="1">
    <citation type="journal article" date="2011" name="Extremophiles">
        <title>Genomic analysis of Acidianus hospitalis W1 a host for studying crenarchaeal virus and plasmid life cycles.</title>
        <authorList>
            <person name="You X.Y."/>
            <person name="Liu C."/>
            <person name="Wang S.Y."/>
            <person name="Jiang C.Y."/>
            <person name="Shah S.A."/>
            <person name="Prangishvili D."/>
            <person name="She Q."/>
            <person name="Liu S.J."/>
            <person name="Garrett R.A."/>
        </authorList>
    </citation>
    <scope>NUCLEOTIDE SEQUENCE [LARGE SCALE GENOMIC DNA]</scope>
    <source>
        <strain evidence="10 11">W1</strain>
    </source>
</reference>
<dbReference type="PANTHER" id="PTHR43873:SF1">
    <property type="entry name" value="COBYRINATE A,C-DIAMIDE SYNTHASE"/>
    <property type="match status" value="1"/>
</dbReference>
<evidence type="ECO:0000256" key="3">
    <source>
        <dbReference type="ARBA" id="ARBA00022741"/>
    </source>
</evidence>
<comment type="pathway">
    <text evidence="7">Cofactor biosynthesis; adenosylcobalamin biosynthesis; cob(II)yrinate a,c-diamide from sirohydrochlorin (anaerobic route): step 10/10.</text>
</comment>
<feature type="domain" description="CobB/CobQ-like glutamine amidotransferase" evidence="9">
    <location>
        <begin position="243"/>
        <end position="428"/>
    </location>
</feature>
<dbReference type="GO" id="GO:0009236">
    <property type="term" value="P:cobalamin biosynthetic process"/>
    <property type="evidence" value="ECO:0007669"/>
    <property type="project" value="UniProtKB-UniRule"/>
</dbReference>
<dbReference type="PROSITE" id="PS51274">
    <property type="entry name" value="GATASE_COBBQ"/>
    <property type="match status" value="1"/>
</dbReference>